<dbReference type="InterPro" id="IPR019933">
    <property type="entry name" value="DivIVA_domain"/>
</dbReference>
<keyword evidence="2" id="KW-1185">Reference proteome</keyword>
<dbReference type="NCBIfam" id="TIGR03544">
    <property type="entry name" value="DivI1A_domain"/>
    <property type="match status" value="1"/>
</dbReference>
<dbReference type="Gene3D" id="6.10.250.660">
    <property type="match status" value="1"/>
</dbReference>
<name>A0ABT7MZU4_9MICO</name>
<sequence>MTSNDTTSPALFPLERGRTKGYERRAVDAFLVRARSAFENGGDGGVNAATVRAVSFPLVRHGYSVVAVDTALARIENAFAARQRDQAIAVDGAAAWLDTTRRDAQVILDRLSRPQKQRFDRVGFGRWGYRIDEVDIVADKISAYFTAGTPISAEQVRSVAFRMQRGGYRETQVDAVLDAVVEVMLAVA</sequence>
<accession>A0ABT7MZU4</accession>
<dbReference type="InterPro" id="IPR019932">
    <property type="entry name" value="CHP03543"/>
</dbReference>
<organism evidence="1 2">
    <name type="scientific">Microbacterium candidum</name>
    <dbReference type="NCBI Taxonomy" id="3041922"/>
    <lineage>
        <taxon>Bacteria</taxon>
        <taxon>Bacillati</taxon>
        <taxon>Actinomycetota</taxon>
        <taxon>Actinomycetes</taxon>
        <taxon>Micrococcales</taxon>
        <taxon>Microbacteriaceae</taxon>
        <taxon>Microbacterium</taxon>
    </lineage>
</organism>
<gene>
    <name evidence="1" type="ORF">QSV35_11475</name>
</gene>
<reference evidence="1 2" key="1">
    <citation type="submission" date="2023-06" db="EMBL/GenBank/DDBJ databases">
        <title>Microbacterium sp. nov., isolated from a waste landfill.</title>
        <authorList>
            <person name="Wen W."/>
        </authorList>
    </citation>
    <scope>NUCLEOTIDE SEQUENCE [LARGE SCALE GENOMIC DNA]</scope>
    <source>
        <strain evidence="1 2">ASV49</strain>
    </source>
</reference>
<dbReference type="RefSeq" id="WP_286288887.1">
    <property type="nucleotide sequence ID" value="NZ_JASXSZ010000003.1"/>
</dbReference>
<dbReference type="NCBIfam" id="TIGR03543">
    <property type="entry name" value="divI1A_rptt_fam"/>
    <property type="match status" value="1"/>
</dbReference>
<dbReference type="Proteomes" id="UP001235064">
    <property type="component" value="Unassembled WGS sequence"/>
</dbReference>
<dbReference type="EMBL" id="JASXSZ010000003">
    <property type="protein sequence ID" value="MDL9979952.1"/>
    <property type="molecule type" value="Genomic_DNA"/>
</dbReference>
<evidence type="ECO:0000313" key="2">
    <source>
        <dbReference type="Proteomes" id="UP001235064"/>
    </source>
</evidence>
<proteinExistence type="predicted"/>
<comment type="caution">
    <text evidence="1">The sequence shown here is derived from an EMBL/GenBank/DDBJ whole genome shotgun (WGS) entry which is preliminary data.</text>
</comment>
<protein>
    <submittedName>
        <fullName evidence="1">DivIVA domain-containing protein</fullName>
    </submittedName>
</protein>
<evidence type="ECO:0000313" key="1">
    <source>
        <dbReference type="EMBL" id="MDL9979952.1"/>
    </source>
</evidence>